<proteinExistence type="predicted"/>
<dbReference type="Proteomes" id="UP000294480">
    <property type="component" value="Unassembled WGS sequence"/>
</dbReference>
<gene>
    <name evidence="1" type="ORF">DFR44_13914</name>
</gene>
<comment type="caution">
    <text evidence="1">The sequence shown here is derived from an EMBL/GenBank/DDBJ whole genome shotgun (WGS) entry which is preliminary data.</text>
</comment>
<organism evidence="1 2">
    <name type="scientific">Hydromonas duriensis</name>
    <dbReference type="NCBI Taxonomy" id="1527608"/>
    <lineage>
        <taxon>Bacteria</taxon>
        <taxon>Pseudomonadati</taxon>
        <taxon>Pseudomonadota</taxon>
        <taxon>Betaproteobacteria</taxon>
        <taxon>Burkholderiales</taxon>
        <taxon>Burkholderiaceae</taxon>
        <taxon>Hydromonas</taxon>
    </lineage>
</organism>
<accession>A0A4V3DJI2</accession>
<sequence>MSLVLLNNALRAKNIPVWGIESGATDWVVHVQPPKDEEPLKLFVNNRLNFNFYRTEIEDALRDGTFTFRVDAESRTYTIV</sequence>
<dbReference type="AlphaFoldDB" id="A0A4V3DJI2"/>
<protein>
    <submittedName>
        <fullName evidence="1">Uncharacterized protein</fullName>
    </submittedName>
</protein>
<dbReference type="RefSeq" id="WP_133621577.1">
    <property type="nucleotide sequence ID" value="NZ_SNZE01000039.1"/>
</dbReference>
<name>A0A4V3DJI2_9BURK</name>
<keyword evidence="2" id="KW-1185">Reference proteome</keyword>
<reference evidence="1 2" key="1">
    <citation type="submission" date="2019-03" db="EMBL/GenBank/DDBJ databases">
        <title>Genomic Encyclopedia of Type Strains, Phase IV (KMG-IV): sequencing the most valuable type-strain genomes for metagenomic binning, comparative biology and taxonomic classification.</title>
        <authorList>
            <person name="Goeker M."/>
        </authorList>
    </citation>
    <scope>NUCLEOTIDE SEQUENCE [LARGE SCALE GENOMIC DNA]</scope>
    <source>
        <strain evidence="1 2">DSM 102852</strain>
    </source>
</reference>
<dbReference type="EMBL" id="SNZE01000039">
    <property type="protein sequence ID" value="TDR27786.1"/>
    <property type="molecule type" value="Genomic_DNA"/>
</dbReference>
<evidence type="ECO:0000313" key="1">
    <source>
        <dbReference type="EMBL" id="TDR27786.1"/>
    </source>
</evidence>
<evidence type="ECO:0000313" key="2">
    <source>
        <dbReference type="Proteomes" id="UP000294480"/>
    </source>
</evidence>